<keyword evidence="6" id="KW-1185">Reference proteome</keyword>
<dbReference type="InterPro" id="IPR000551">
    <property type="entry name" value="MerR-type_HTH_dom"/>
</dbReference>
<accession>A0A840P421</accession>
<evidence type="ECO:0000313" key="6">
    <source>
        <dbReference type="Proteomes" id="UP000578449"/>
    </source>
</evidence>
<dbReference type="SMART" id="SM00422">
    <property type="entry name" value="HTH_MERR"/>
    <property type="match status" value="1"/>
</dbReference>
<dbReference type="PANTHER" id="PTHR30204:SF97">
    <property type="entry name" value="MERR FAMILY REGULATORY PROTEIN"/>
    <property type="match status" value="1"/>
</dbReference>
<evidence type="ECO:0000256" key="1">
    <source>
        <dbReference type="ARBA" id="ARBA00023125"/>
    </source>
</evidence>
<organism evidence="5 6">
    <name type="scientific">Thermocatellispora tengchongensis</name>
    <dbReference type="NCBI Taxonomy" id="1073253"/>
    <lineage>
        <taxon>Bacteria</taxon>
        <taxon>Bacillati</taxon>
        <taxon>Actinomycetota</taxon>
        <taxon>Actinomycetes</taxon>
        <taxon>Streptosporangiales</taxon>
        <taxon>Streptosporangiaceae</taxon>
        <taxon>Thermocatellispora</taxon>
    </lineage>
</organism>
<dbReference type="InterPro" id="IPR009061">
    <property type="entry name" value="DNA-bd_dom_put_sf"/>
</dbReference>
<evidence type="ECO:0000256" key="3">
    <source>
        <dbReference type="SAM" id="MobiDB-lite"/>
    </source>
</evidence>
<evidence type="ECO:0000259" key="4">
    <source>
        <dbReference type="PROSITE" id="PS50937"/>
    </source>
</evidence>
<evidence type="ECO:0000256" key="2">
    <source>
        <dbReference type="SAM" id="Coils"/>
    </source>
</evidence>
<comment type="caution">
    <text evidence="5">The sequence shown here is derived from an EMBL/GenBank/DDBJ whole genome shotgun (WGS) entry which is preliminary data.</text>
</comment>
<dbReference type="GO" id="GO:0003677">
    <property type="term" value="F:DNA binding"/>
    <property type="evidence" value="ECO:0007669"/>
    <property type="project" value="UniProtKB-KW"/>
</dbReference>
<dbReference type="InterPro" id="IPR047057">
    <property type="entry name" value="MerR_fam"/>
</dbReference>
<keyword evidence="2" id="KW-0175">Coiled coil</keyword>
<dbReference type="AlphaFoldDB" id="A0A840P421"/>
<feature type="coiled-coil region" evidence="2">
    <location>
        <begin position="88"/>
        <end position="115"/>
    </location>
</feature>
<evidence type="ECO:0000313" key="5">
    <source>
        <dbReference type="EMBL" id="MBB5133739.1"/>
    </source>
</evidence>
<keyword evidence="1 5" id="KW-0238">DNA-binding</keyword>
<feature type="region of interest" description="Disordered" evidence="3">
    <location>
        <begin position="154"/>
        <end position="173"/>
    </location>
</feature>
<dbReference type="PROSITE" id="PS50937">
    <property type="entry name" value="HTH_MERR_2"/>
    <property type="match status" value="1"/>
</dbReference>
<dbReference type="RefSeq" id="WP_185050671.1">
    <property type="nucleotide sequence ID" value="NZ_BAABIX010000001.1"/>
</dbReference>
<proteinExistence type="predicted"/>
<sequence>MSSTSPSGGTAVGIGEAAALYDLAPSTLRWWERQGVLTPSDRNGAQRLYREDDLRRLGLAYLCRVVGMMPLEGTAVVTSGRTDVATWRNTIREEIARLEERIERASAARDYLRHLLQCEDDDITRCSLLDAELATHTPVGRARHPDLVTAARAARRSRAAAPPRDEKRDGPCDENPAVRVCPGCGRPIPPATRGRPRAYCSHACRQRAYRTRRGTAPTG</sequence>
<feature type="domain" description="HTH merR-type" evidence="4">
    <location>
        <begin position="14"/>
        <end position="57"/>
    </location>
</feature>
<dbReference type="Proteomes" id="UP000578449">
    <property type="component" value="Unassembled WGS sequence"/>
</dbReference>
<gene>
    <name evidence="5" type="ORF">HNP84_003465</name>
</gene>
<protein>
    <submittedName>
        <fullName evidence="5">DNA-binding transcriptional MerR regulator</fullName>
    </submittedName>
</protein>
<reference evidence="5 6" key="1">
    <citation type="submission" date="2020-08" db="EMBL/GenBank/DDBJ databases">
        <title>Genomic Encyclopedia of Type Strains, Phase IV (KMG-IV): sequencing the most valuable type-strain genomes for metagenomic binning, comparative biology and taxonomic classification.</title>
        <authorList>
            <person name="Goeker M."/>
        </authorList>
    </citation>
    <scope>NUCLEOTIDE SEQUENCE [LARGE SCALE GENOMIC DNA]</scope>
    <source>
        <strain evidence="5 6">DSM 45615</strain>
    </source>
</reference>
<dbReference type="GO" id="GO:0003700">
    <property type="term" value="F:DNA-binding transcription factor activity"/>
    <property type="evidence" value="ECO:0007669"/>
    <property type="project" value="InterPro"/>
</dbReference>
<dbReference type="Pfam" id="PF13411">
    <property type="entry name" value="MerR_1"/>
    <property type="match status" value="1"/>
</dbReference>
<dbReference type="PANTHER" id="PTHR30204">
    <property type="entry name" value="REDOX-CYCLING DRUG-SENSING TRANSCRIPTIONAL ACTIVATOR SOXR"/>
    <property type="match status" value="1"/>
</dbReference>
<dbReference type="Gene3D" id="1.10.1660.10">
    <property type="match status" value="1"/>
</dbReference>
<dbReference type="SUPFAM" id="SSF46955">
    <property type="entry name" value="Putative DNA-binding domain"/>
    <property type="match status" value="1"/>
</dbReference>
<dbReference type="EMBL" id="JACHGN010000006">
    <property type="protein sequence ID" value="MBB5133739.1"/>
    <property type="molecule type" value="Genomic_DNA"/>
</dbReference>
<name>A0A840P421_9ACTN</name>